<dbReference type="AlphaFoldDB" id="A0A511XJP5"/>
<sequence length="85" mass="9640">MCRRYRSVRRMVDLPARDGAVTVAPAGFRIAYARYGDRLVPGMPNPPAMDQINLWKAQRRVEVKEIPDGNRTLICVKKLSRGRGT</sequence>
<evidence type="ECO:0000313" key="1">
    <source>
        <dbReference type="EMBL" id="GEN63173.1"/>
    </source>
</evidence>
<protein>
    <submittedName>
        <fullName evidence="1">Uncharacterized protein</fullName>
    </submittedName>
</protein>
<keyword evidence="2" id="KW-1185">Reference proteome</keyword>
<dbReference type="Proteomes" id="UP000321746">
    <property type="component" value="Unassembled WGS sequence"/>
</dbReference>
<organism evidence="1 2">
    <name type="scientific">Acetobacter oeni</name>
    <dbReference type="NCBI Taxonomy" id="304077"/>
    <lineage>
        <taxon>Bacteria</taxon>
        <taxon>Pseudomonadati</taxon>
        <taxon>Pseudomonadota</taxon>
        <taxon>Alphaproteobacteria</taxon>
        <taxon>Acetobacterales</taxon>
        <taxon>Acetobacteraceae</taxon>
        <taxon>Acetobacter</taxon>
    </lineage>
</organism>
<comment type="caution">
    <text evidence="1">The sequence shown here is derived from an EMBL/GenBank/DDBJ whole genome shotgun (WGS) entry which is preliminary data.</text>
</comment>
<name>A0A511XJP5_9PROT</name>
<reference evidence="1 2" key="1">
    <citation type="submission" date="2019-07" db="EMBL/GenBank/DDBJ databases">
        <title>Whole genome shotgun sequence of Acetobacter oeni NBRC 105207.</title>
        <authorList>
            <person name="Hosoyama A."/>
            <person name="Uohara A."/>
            <person name="Ohji S."/>
            <person name="Ichikawa N."/>
        </authorList>
    </citation>
    <scope>NUCLEOTIDE SEQUENCE [LARGE SCALE GENOMIC DNA]</scope>
    <source>
        <strain evidence="1 2">NBRC 105207</strain>
    </source>
</reference>
<dbReference type="EMBL" id="BJYG01000017">
    <property type="protein sequence ID" value="GEN63173.1"/>
    <property type="molecule type" value="Genomic_DNA"/>
</dbReference>
<proteinExistence type="predicted"/>
<accession>A0A511XJP5</accession>
<gene>
    <name evidence="1" type="ORF">AOE01nite_13970</name>
</gene>
<evidence type="ECO:0000313" key="2">
    <source>
        <dbReference type="Proteomes" id="UP000321746"/>
    </source>
</evidence>